<dbReference type="PANTHER" id="PTHR15858">
    <property type="entry name" value="IMMEDIATE EARLY RESPONSE 3-INTERACTING PROTEIN 1"/>
    <property type="match status" value="1"/>
</dbReference>
<dbReference type="PaxDb" id="284590-B5FV60"/>
<proteinExistence type="inferred from homology"/>
<comment type="similarity">
    <text evidence="7">Belongs to the YOS1 family.</text>
</comment>
<protein>
    <submittedName>
        <fullName evidence="9">KLLA0C07744p</fullName>
    </submittedName>
</protein>
<keyword evidence="10" id="KW-1185">Reference proteome</keyword>
<comment type="subcellular location">
    <subcellularLocation>
        <location evidence="1">Membrane</location>
    </subcellularLocation>
</comment>
<evidence type="ECO:0000256" key="3">
    <source>
        <dbReference type="ARBA" id="ARBA00022692"/>
    </source>
</evidence>
<gene>
    <name evidence="9" type="ORF">KLLA0_C07744g</name>
</gene>
<evidence type="ECO:0000256" key="5">
    <source>
        <dbReference type="ARBA" id="ARBA00022989"/>
    </source>
</evidence>
<dbReference type="KEGG" id="kla:KLLA0_C07744g"/>
<evidence type="ECO:0000313" key="9">
    <source>
        <dbReference type="EMBL" id="CAR64362.1"/>
    </source>
</evidence>
<organism evidence="9 10">
    <name type="scientific">Kluyveromyces lactis (strain ATCC 8585 / CBS 2359 / DSM 70799 / NBRC 1267 / NRRL Y-1140 / WM37)</name>
    <name type="common">Yeast</name>
    <name type="synonym">Candida sphaerica</name>
    <dbReference type="NCBI Taxonomy" id="284590"/>
    <lineage>
        <taxon>Eukaryota</taxon>
        <taxon>Fungi</taxon>
        <taxon>Dikarya</taxon>
        <taxon>Ascomycota</taxon>
        <taxon>Saccharomycotina</taxon>
        <taxon>Saccharomycetes</taxon>
        <taxon>Saccharomycetales</taxon>
        <taxon>Saccharomycetaceae</taxon>
        <taxon>Kluyveromyces</taxon>
    </lineage>
</organism>
<evidence type="ECO:0000256" key="7">
    <source>
        <dbReference type="ARBA" id="ARBA00024203"/>
    </source>
</evidence>
<dbReference type="GO" id="GO:0005789">
    <property type="term" value="C:endoplasmic reticulum membrane"/>
    <property type="evidence" value="ECO:0007669"/>
    <property type="project" value="TreeGrafter"/>
</dbReference>
<keyword evidence="6 8" id="KW-0472">Membrane</keyword>
<evidence type="ECO:0000256" key="1">
    <source>
        <dbReference type="ARBA" id="ARBA00004370"/>
    </source>
</evidence>
<dbReference type="InParanoid" id="B5FV60"/>
<keyword evidence="2" id="KW-0813">Transport</keyword>
<dbReference type="GO" id="GO:0015031">
    <property type="term" value="P:protein transport"/>
    <property type="evidence" value="ECO:0007669"/>
    <property type="project" value="UniProtKB-KW"/>
</dbReference>
<evidence type="ECO:0000313" key="10">
    <source>
        <dbReference type="Proteomes" id="UP000000598"/>
    </source>
</evidence>
<name>B5FV60_KLULA</name>
<accession>B5FV60</accession>
<dbReference type="PANTHER" id="PTHR15858:SF0">
    <property type="entry name" value="IMMEDIATE EARLY RESPONSE 3-INTERACTING PROTEIN 1"/>
    <property type="match status" value="1"/>
</dbReference>
<evidence type="ECO:0000256" key="6">
    <source>
        <dbReference type="ARBA" id="ARBA00023136"/>
    </source>
</evidence>
<feature type="transmembrane region" description="Helical" evidence="8">
    <location>
        <begin position="6"/>
        <end position="23"/>
    </location>
</feature>
<dbReference type="AlphaFoldDB" id="B5FV60"/>
<dbReference type="FunCoup" id="B5FV60">
    <property type="interactions" value="267"/>
</dbReference>
<keyword evidence="5 8" id="KW-1133">Transmembrane helix</keyword>
<evidence type="ECO:0000256" key="8">
    <source>
        <dbReference type="SAM" id="Phobius"/>
    </source>
</evidence>
<dbReference type="GO" id="GO:0006888">
    <property type="term" value="P:endoplasmic reticulum to Golgi vesicle-mediated transport"/>
    <property type="evidence" value="ECO:0007669"/>
    <property type="project" value="TreeGrafter"/>
</dbReference>
<dbReference type="Pfam" id="PF08571">
    <property type="entry name" value="Yos1"/>
    <property type="match status" value="1"/>
</dbReference>
<dbReference type="eggNOG" id="KOG4779">
    <property type="taxonomic scope" value="Eukaryota"/>
</dbReference>
<dbReference type="HOGENOM" id="CLU_152125_0_1_1"/>
<evidence type="ECO:0000256" key="2">
    <source>
        <dbReference type="ARBA" id="ARBA00022448"/>
    </source>
</evidence>
<keyword evidence="3 8" id="KW-0812">Transmembrane</keyword>
<evidence type="ECO:0000256" key="4">
    <source>
        <dbReference type="ARBA" id="ARBA00022927"/>
    </source>
</evidence>
<dbReference type="STRING" id="284590.B5FV60"/>
<dbReference type="GO" id="GO:0000139">
    <property type="term" value="C:Golgi membrane"/>
    <property type="evidence" value="ECO:0007669"/>
    <property type="project" value="TreeGrafter"/>
</dbReference>
<dbReference type="GO" id="GO:0030134">
    <property type="term" value="C:COPII-coated ER to Golgi transport vesicle"/>
    <property type="evidence" value="ECO:0007669"/>
    <property type="project" value="TreeGrafter"/>
</dbReference>
<sequence>MIFGLGRLFYVVLLLINSIAVLSEERFLRRKTTTHHYLPVGLGSQSNQAVFGQQENTTKSKLVQLIGAVQTLLRKIVRNINNLYWWQFRFIMMLVVLLITIIKQLFKVSINVLSTS</sequence>
<keyword evidence="4" id="KW-0653">Protein transport</keyword>
<feature type="transmembrane region" description="Helical" evidence="8">
    <location>
        <begin position="83"/>
        <end position="106"/>
    </location>
</feature>
<dbReference type="EMBL" id="CR382123">
    <property type="protein sequence ID" value="CAR64362.1"/>
    <property type="molecule type" value="Genomic_DNA"/>
</dbReference>
<dbReference type="Proteomes" id="UP000000598">
    <property type="component" value="Chromosome C"/>
</dbReference>
<reference evidence="9 10" key="1">
    <citation type="journal article" date="2004" name="Nature">
        <title>Genome evolution in yeasts.</title>
        <authorList>
            <consortium name="Genolevures"/>
            <person name="Dujon B."/>
            <person name="Sherman D."/>
            <person name="Fischer G."/>
            <person name="Durrens P."/>
            <person name="Casaregola S."/>
            <person name="Lafontaine I."/>
            <person name="de Montigny J."/>
            <person name="Marck C."/>
            <person name="Neuveglise C."/>
            <person name="Talla E."/>
            <person name="Goffard N."/>
            <person name="Frangeul L."/>
            <person name="Aigle M."/>
            <person name="Anthouard V."/>
            <person name="Babour A."/>
            <person name="Barbe V."/>
            <person name="Barnay S."/>
            <person name="Blanchin S."/>
            <person name="Beckerich J.M."/>
            <person name="Beyne E."/>
            <person name="Bleykasten C."/>
            <person name="Boisrame A."/>
            <person name="Boyer J."/>
            <person name="Cattolico L."/>
            <person name="Confanioleri F."/>
            <person name="de Daruvar A."/>
            <person name="Despons L."/>
            <person name="Fabre E."/>
            <person name="Fairhead C."/>
            <person name="Ferry-Dumazet H."/>
            <person name="Groppi A."/>
            <person name="Hantraye F."/>
            <person name="Hennequin C."/>
            <person name="Jauniaux N."/>
            <person name="Joyet P."/>
            <person name="Kachouri R."/>
            <person name="Kerrest A."/>
            <person name="Koszul R."/>
            <person name="Lemaire M."/>
            <person name="Lesur I."/>
            <person name="Ma L."/>
            <person name="Muller H."/>
            <person name="Nicaud J.M."/>
            <person name="Nikolski M."/>
            <person name="Oztas S."/>
            <person name="Ozier-Kalogeropoulos O."/>
            <person name="Pellenz S."/>
            <person name="Potier S."/>
            <person name="Richard G.F."/>
            <person name="Straub M.L."/>
            <person name="Suleau A."/>
            <person name="Swennene D."/>
            <person name="Tekaia F."/>
            <person name="Wesolowski-Louvel M."/>
            <person name="Westhof E."/>
            <person name="Wirth B."/>
            <person name="Zeniou-Meyer M."/>
            <person name="Zivanovic I."/>
            <person name="Bolotin-Fukuhara M."/>
            <person name="Thierry A."/>
            <person name="Bouchier C."/>
            <person name="Caudron B."/>
            <person name="Scarpelli C."/>
            <person name="Gaillardin C."/>
            <person name="Weissenbach J."/>
            <person name="Wincker P."/>
            <person name="Souciet J.L."/>
        </authorList>
    </citation>
    <scope>NUCLEOTIDE SEQUENCE [LARGE SCALE GENOMIC DNA]</scope>
    <source>
        <strain evidence="10">ATCC 8585 / CBS 2359 / DSM 70799 / NBRC 1267 / NRRL Y-1140 / WM37</strain>
    </source>
</reference>
<dbReference type="InterPro" id="IPR013880">
    <property type="entry name" value="Yos1"/>
</dbReference>